<dbReference type="Pfam" id="PF02338">
    <property type="entry name" value="OTU"/>
    <property type="match status" value="1"/>
</dbReference>
<dbReference type="AlphaFoldDB" id="A0A9D4RV33"/>
<evidence type="ECO:0000256" key="3">
    <source>
        <dbReference type="ARBA" id="ARBA00022723"/>
    </source>
</evidence>
<accession>A0A9D4RV33</accession>
<evidence type="ECO:0000256" key="8">
    <source>
        <dbReference type="ARBA" id="ARBA00022833"/>
    </source>
</evidence>
<evidence type="ECO:0000256" key="9">
    <source>
        <dbReference type="RuleBase" id="RU367104"/>
    </source>
</evidence>
<reference evidence="11" key="2">
    <citation type="submission" date="2020-11" db="EMBL/GenBank/DDBJ databases">
        <authorList>
            <person name="McCartney M.A."/>
            <person name="Auch B."/>
            <person name="Kono T."/>
            <person name="Mallez S."/>
            <person name="Becker A."/>
            <person name="Gohl D.M."/>
            <person name="Silverstein K.A.T."/>
            <person name="Koren S."/>
            <person name="Bechman K.B."/>
            <person name="Herman A."/>
            <person name="Abrahante J.E."/>
            <person name="Garbe J."/>
        </authorList>
    </citation>
    <scope>NUCLEOTIDE SEQUENCE</scope>
    <source>
        <strain evidence="11">Duluth1</strain>
        <tissue evidence="11">Whole animal</tissue>
    </source>
</reference>
<dbReference type="InterPro" id="IPR048857">
    <property type="entry name" value="OTU1_Ubl"/>
</dbReference>
<dbReference type="InterPro" id="IPR029071">
    <property type="entry name" value="Ubiquitin-like_domsf"/>
</dbReference>
<dbReference type="InterPro" id="IPR013087">
    <property type="entry name" value="Znf_C2H2_type"/>
</dbReference>
<evidence type="ECO:0000256" key="5">
    <source>
        <dbReference type="ARBA" id="ARBA00022786"/>
    </source>
</evidence>
<dbReference type="GO" id="GO:0030968">
    <property type="term" value="P:endoplasmic reticulum unfolded protein response"/>
    <property type="evidence" value="ECO:0007669"/>
    <property type="project" value="TreeGrafter"/>
</dbReference>
<name>A0A9D4RV33_DREPO</name>
<dbReference type="GO" id="GO:0008270">
    <property type="term" value="F:zinc ion binding"/>
    <property type="evidence" value="ECO:0007669"/>
    <property type="project" value="UniProtKB-KW"/>
</dbReference>
<dbReference type="EMBL" id="JAIWYP010000001">
    <property type="protein sequence ID" value="KAH3879915.1"/>
    <property type="molecule type" value="Genomic_DNA"/>
</dbReference>
<keyword evidence="12" id="KW-1185">Reference proteome</keyword>
<keyword evidence="4" id="KW-0863">Zinc-finger</keyword>
<organism evidence="11 12">
    <name type="scientific">Dreissena polymorpha</name>
    <name type="common">Zebra mussel</name>
    <name type="synonym">Mytilus polymorpha</name>
    <dbReference type="NCBI Taxonomy" id="45954"/>
    <lineage>
        <taxon>Eukaryota</taxon>
        <taxon>Metazoa</taxon>
        <taxon>Spiralia</taxon>
        <taxon>Lophotrochozoa</taxon>
        <taxon>Mollusca</taxon>
        <taxon>Bivalvia</taxon>
        <taxon>Autobranchia</taxon>
        <taxon>Heteroconchia</taxon>
        <taxon>Euheterodonta</taxon>
        <taxon>Imparidentia</taxon>
        <taxon>Neoheterodontei</taxon>
        <taxon>Myida</taxon>
        <taxon>Dreissenoidea</taxon>
        <taxon>Dreissenidae</taxon>
        <taxon>Dreissena</taxon>
    </lineage>
</organism>
<keyword evidence="7 9" id="KW-0788">Thiol protease</keyword>
<proteinExistence type="predicted"/>
<dbReference type="Pfam" id="PF21403">
    <property type="entry name" value="OTU1_UBXL"/>
    <property type="match status" value="1"/>
</dbReference>
<evidence type="ECO:0000256" key="4">
    <source>
        <dbReference type="ARBA" id="ARBA00022771"/>
    </source>
</evidence>
<reference evidence="11" key="1">
    <citation type="journal article" date="2019" name="bioRxiv">
        <title>The Genome of the Zebra Mussel, Dreissena polymorpha: A Resource for Invasive Species Research.</title>
        <authorList>
            <person name="McCartney M.A."/>
            <person name="Auch B."/>
            <person name="Kono T."/>
            <person name="Mallez S."/>
            <person name="Zhang Y."/>
            <person name="Obille A."/>
            <person name="Becker A."/>
            <person name="Abrahante J.E."/>
            <person name="Garbe J."/>
            <person name="Badalamenti J.P."/>
            <person name="Herman A."/>
            <person name="Mangelson H."/>
            <person name="Liachko I."/>
            <person name="Sullivan S."/>
            <person name="Sone E.D."/>
            <person name="Koren S."/>
            <person name="Silverstein K.A.T."/>
            <person name="Beckman K.B."/>
            <person name="Gohl D.M."/>
        </authorList>
    </citation>
    <scope>NUCLEOTIDE SEQUENCE</scope>
    <source>
        <strain evidence="11">Duluth1</strain>
        <tissue evidence="11">Whole animal</tissue>
    </source>
</reference>
<dbReference type="PANTHER" id="PTHR13312">
    <property type="entry name" value="HIV-INDUCED PROTEIN-7-LIKE PROTEASE"/>
    <property type="match status" value="1"/>
</dbReference>
<dbReference type="PROSITE" id="PS00028">
    <property type="entry name" value="ZINC_FINGER_C2H2_1"/>
    <property type="match status" value="1"/>
</dbReference>
<keyword evidence="5 9" id="KW-0833">Ubl conjugation pathway</keyword>
<keyword evidence="9" id="KW-0963">Cytoplasm</keyword>
<dbReference type="OrthoDB" id="65596at2759"/>
<dbReference type="InterPro" id="IPR003323">
    <property type="entry name" value="OTU_dom"/>
</dbReference>
<dbReference type="CDD" id="cd17059">
    <property type="entry name" value="Ubl_OTU1"/>
    <property type="match status" value="1"/>
</dbReference>
<sequence>MTLYLRCQWKSGKYVLSGLTLKCPISKLKDQIEAATNIPRDCIKVKQGFPPKVVDLSSECNELSTLPFRSGDTLIVEEDASLRKQAQQTVDNALQNQMLHTSGMLMRKVVPADNSCLFTSVDCVMNNGKVDLSVSSQMRDLIASIVMSDPVTYDSAILGKSSKDYCAWIRKKDSWGGAIEISILSKSYEVEIDVVDTQSGRIDRFGEDKNYPRRVLVLYDGIHYDPLILEPLVPGEPVKTIFSTKDDSVLAQALDIANESKQSRQYTDVGQFTLRCLICNKSLVGQKEAQEHAKLTAHINFGEY</sequence>
<dbReference type="FunFam" id="3.10.20.90:FF:000096">
    <property type="entry name" value="Ubiquitin thioesterase OTU1"/>
    <property type="match status" value="1"/>
</dbReference>
<dbReference type="InterPro" id="IPR038765">
    <property type="entry name" value="Papain-like_cys_pep_sf"/>
</dbReference>
<dbReference type="GO" id="GO:0016579">
    <property type="term" value="P:protein deubiquitination"/>
    <property type="evidence" value="ECO:0007669"/>
    <property type="project" value="TreeGrafter"/>
</dbReference>
<comment type="catalytic activity">
    <reaction evidence="1 9">
        <text>Thiol-dependent hydrolysis of ester, thioester, amide, peptide and isopeptide bonds formed by the C-terminal Gly of ubiquitin (a 76-residue protein attached to proteins as an intracellular targeting signal).</text>
        <dbReference type="EC" id="3.4.19.12"/>
    </reaction>
</comment>
<evidence type="ECO:0000256" key="6">
    <source>
        <dbReference type="ARBA" id="ARBA00022801"/>
    </source>
</evidence>
<keyword evidence="8" id="KW-0862">Zinc</keyword>
<dbReference type="CDD" id="cd22745">
    <property type="entry name" value="OTU_OTU1"/>
    <property type="match status" value="1"/>
</dbReference>
<gene>
    <name evidence="11" type="ORF">DPMN_003825</name>
</gene>
<dbReference type="SUPFAM" id="SSF54236">
    <property type="entry name" value="Ubiquitin-like"/>
    <property type="match status" value="1"/>
</dbReference>
<dbReference type="SUPFAM" id="SSF54001">
    <property type="entry name" value="Cysteine proteinases"/>
    <property type="match status" value="1"/>
</dbReference>
<evidence type="ECO:0000313" key="11">
    <source>
        <dbReference type="EMBL" id="KAH3879915.1"/>
    </source>
</evidence>
<dbReference type="InterPro" id="IPR057766">
    <property type="entry name" value="Znf-C2H2_OTU1-like_C"/>
</dbReference>
<comment type="caution">
    <text evidence="11">The sequence shown here is derived from an EMBL/GenBank/DDBJ whole genome shotgun (WGS) entry which is preliminary data.</text>
</comment>
<dbReference type="Gene3D" id="3.90.70.80">
    <property type="match status" value="1"/>
</dbReference>
<dbReference type="EC" id="3.4.19.12" evidence="9"/>
<dbReference type="Proteomes" id="UP000828390">
    <property type="component" value="Unassembled WGS sequence"/>
</dbReference>
<protein>
    <recommendedName>
        <fullName evidence="9">Ubiquitin thioesterase OTU</fullName>
        <ecNumber evidence="9">3.4.19.12</ecNumber>
    </recommendedName>
</protein>
<comment type="function">
    <text evidence="9">Hydrolase that can remove conjugated ubiquitin from proteins and may therefore play an important regulatory role at the level of protein turnover by preventing degradation.</text>
</comment>
<evidence type="ECO:0000256" key="1">
    <source>
        <dbReference type="ARBA" id="ARBA00000707"/>
    </source>
</evidence>
<keyword evidence="2" id="KW-0645">Protease</keyword>
<dbReference type="PANTHER" id="PTHR13312:SF0">
    <property type="entry name" value="UBIQUITIN THIOESTERASE OTU1"/>
    <property type="match status" value="1"/>
</dbReference>
<dbReference type="GO" id="GO:0005634">
    <property type="term" value="C:nucleus"/>
    <property type="evidence" value="ECO:0007669"/>
    <property type="project" value="TreeGrafter"/>
</dbReference>
<evidence type="ECO:0000259" key="10">
    <source>
        <dbReference type="PROSITE" id="PS50802"/>
    </source>
</evidence>
<evidence type="ECO:0000256" key="7">
    <source>
        <dbReference type="ARBA" id="ARBA00022807"/>
    </source>
</evidence>
<dbReference type="GO" id="GO:0005829">
    <property type="term" value="C:cytosol"/>
    <property type="evidence" value="ECO:0007669"/>
    <property type="project" value="TreeGrafter"/>
</dbReference>
<dbReference type="Pfam" id="PF24560">
    <property type="entry name" value="zf-C2H2_OTU1_C"/>
    <property type="match status" value="1"/>
</dbReference>
<keyword evidence="3" id="KW-0479">Metal-binding</keyword>
<dbReference type="PROSITE" id="PS50802">
    <property type="entry name" value="OTU"/>
    <property type="match status" value="1"/>
</dbReference>
<keyword evidence="6 9" id="KW-0378">Hydrolase</keyword>
<dbReference type="GO" id="GO:0004843">
    <property type="term" value="F:cysteine-type deubiquitinase activity"/>
    <property type="evidence" value="ECO:0007669"/>
    <property type="project" value="UniProtKB-UniRule"/>
</dbReference>
<feature type="domain" description="OTU" evidence="10">
    <location>
        <begin position="105"/>
        <end position="230"/>
    </location>
</feature>
<dbReference type="Gene3D" id="3.10.20.90">
    <property type="entry name" value="Phosphatidylinositol 3-kinase Catalytic Subunit, Chain A, domain 1"/>
    <property type="match status" value="1"/>
</dbReference>
<evidence type="ECO:0000313" key="12">
    <source>
        <dbReference type="Proteomes" id="UP000828390"/>
    </source>
</evidence>
<evidence type="ECO:0000256" key="2">
    <source>
        <dbReference type="ARBA" id="ARBA00022670"/>
    </source>
</evidence>
<comment type="subcellular location">
    <subcellularLocation>
        <location evidence="9">Cytoplasm</location>
    </subcellularLocation>
</comment>
<dbReference type="GO" id="GO:0036503">
    <property type="term" value="P:ERAD pathway"/>
    <property type="evidence" value="ECO:0007669"/>
    <property type="project" value="TreeGrafter"/>
</dbReference>